<feature type="region of interest" description="Disordered" evidence="1">
    <location>
        <begin position="38"/>
        <end position="73"/>
    </location>
</feature>
<accession>A0A7Y0VBA1</accession>
<dbReference type="Gene3D" id="2.60.40.740">
    <property type="match status" value="2"/>
</dbReference>
<evidence type="ECO:0000313" key="2">
    <source>
        <dbReference type="EMBL" id="NMX24695.1"/>
    </source>
</evidence>
<dbReference type="NCBIfam" id="TIGR04226">
    <property type="entry name" value="RrgB_K2N_iso_D2"/>
    <property type="match status" value="1"/>
</dbReference>
<gene>
    <name evidence="2" type="ORF">HGP05_04440</name>
</gene>
<dbReference type="AlphaFoldDB" id="A0A7Y0VBA1"/>
<comment type="caution">
    <text evidence="2">The sequence shown here is derived from an EMBL/GenBank/DDBJ whole genome shotgun (WGS) entry which is preliminary data.</text>
</comment>
<organism evidence="2">
    <name type="scientific">Streptococcus sanguinis</name>
    <dbReference type="NCBI Taxonomy" id="1305"/>
    <lineage>
        <taxon>Bacteria</taxon>
        <taxon>Bacillati</taxon>
        <taxon>Bacillota</taxon>
        <taxon>Bacilli</taxon>
        <taxon>Lactobacillales</taxon>
        <taxon>Streptococcaceae</taxon>
        <taxon>Streptococcus</taxon>
    </lineage>
</organism>
<sequence>MTLSFQAKIRENANLSAYVTKDNKTEIPNQASYDASFPHQPGVHKDSNIVPVTPPSPEQPEIKKDVNGKEEETLSNRNDEFTYHVTTKVPFDATAFSVMDELEGAGICGRDRACDGKLEWPTIGF</sequence>
<feature type="compositionally biased region" description="Basic and acidic residues" evidence="1">
    <location>
        <begin position="60"/>
        <end position="73"/>
    </location>
</feature>
<dbReference type="EMBL" id="JABBCN010000002">
    <property type="protein sequence ID" value="NMX24695.1"/>
    <property type="molecule type" value="Genomic_DNA"/>
</dbReference>
<reference evidence="2" key="1">
    <citation type="submission" date="2020-04" db="EMBL/GenBank/DDBJ databases">
        <authorList>
            <person name="Chakraborty B."/>
            <person name="Walker A.R."/>
            <person name="Burne R.A."/>
        </authorList>
    </citation>
    <scope>NUCLEOTIDE SEQUENCE [LARGE SCALE GENOMIC DNA]</scope>
    <source>
        <strain evidence="2">BCA8</strain>
    </source>
</reference>
<name>A0A7Y0VBA1_STRSA</name>
<evidence type="ECO:0000256" key="1">
    <source>
        <dbReference type="SAM" id="MobiDB-lite"/>
    </source>
</evidence>
<protein>
    <submittedName>
        <fullName evidence="2">Isopeptide-forming domain-containing fimbrial protein</fullName>
    </submittedName>
</protein>
<proteinExistence type="predicted"/>
<dbReference type="InterPro" id="IPR026466">
    <property type="entry name" value="Fim_isopep_form_D2_dom"/>
</dbReference>